<reference evidence="2 3" key="1">
    <citation type="submission" date="2018-10" db="EMBL/GenBank/DDBJ databases">
        <title>Genomic Encyclopedia of Archaeal and Bacterial Type Strains, Phase II (KMG-II): from individual species to whole genera.</title>
        <authorList>
            <person name="Goeker M."/>
        </authorList>
    </citation>
    <scope>NUCLEOTIDE SEQUENCE [LARGE SCALE GENOMIC DNA]</scope>
    <source>
        <strain evidence="2 3">DSM 29537</strain>
    </source>
</reference>
<dbReference type="InterPro" id="IPR022134">
    <property type="entry name" value="DUF3667"/>
</dbReference>
<keyword evidence="1" id="KW-1133">Transmembrane helix</keyword>
<feature type="transmembrane region" description="Helical" evidence="1">
    <location>
        <begin position="127"/>
        <end position="147"/>
    </location>
</feature>
<feature type="transmembrane region" description="Helical" evidence="1">
    <location>
        <begin position="190"/>
        <end position="211"/>
    </location>
</feature>
<organism evidence="2 3">
    <name type="scientific">Flavobacterium endophyticum</name>
    <dbReference type="NCBI Taxonomy" id="1540163"/>
    <lineage>
        <taxon>Bacteria</taxon>
        <taxon>Pseudomonadati</taxon>
        <taxon>Bacteroidota</taxon>
        <taxon>Flavobacteriia</taxon>
        <taxon>Flavobacteriales</taxon>
        <taxon>Flavobacteriaceae</taxon>
        <taxon>Flavobacterium</taxon>
    </lineage>
</organism>
<comment type="caution">
    <text evidence="2">The sequence shown here is derived from an EMBL/GenBank/DDBJ whole genome shotgun (WGS) entry which is preliminary data.</text>
</comment>
<dbReference type="Proteomes" id="UP000277579">
    <property type="component" value="Unassembled WGS sequence"/>
</dbReference>
<feature type="transmembrane region" description="Helical" evidence="1">
    <location>
        <begin position="80"/>
        <end position="98"/>
    </location>
</feature>
<gene>
    <name evidence="2" type="ORF">CLV94_0048</name>
</gene>
<accession>A0A495MI57</accession>
<keyword evidence="3" id="KW-1185">Reference proteome</keyword>
<evidence type="ECO:0000256" key="1">
    <source>
        <dbReference type="SAM" id="Phobius"/>
    </source>
</evidence>
<evidence type="ECO:0000313" key="2">
    <source>
        <dbReference type="EMBL" id="RKS25025.1"/>
    </source>
</evidence>
<dbReference type="AlphaFoldDB" id="A0A495MI57"/>
<proteinExistence type="predicted"/>
<keyword evidence="1" id="KW-0472">Membrane</keyword>
<dbReference type="RefSeq" id="WP_121374470.1">
    <property type="nucleotide sequence ID" value="NZ_RBLC01000001.1"/>
</dbReference>
<dbReference type="EMBL" id="RBLC01000001">
    <property type="protein sequence ID" value="RKS25025.1"/>
    <property type="molecule type" value="Genomic_DNA"/>
</dbReference>
<dbReference type="Pfam" id="PF12412">
    <property type="entry name" value="DUF3667"/>
    <property type="match status" value="1"/>
</dbReference>
<name>A0A495MI57_9FLAO</name>
<feature type="transmembrane region" description="Helical" evidence="1">
    <location>
        <begin position="159"/>
        <end position="184"/>
    </location>
</feature>
<keyword evidence="1" id="KW-0812">Transmembrane</keyword>
<dbReference type="OrthoDB" id="7446256at2"/>
<feature type="transmembrane region" description="Helical" evidence="1">
    <location>
        <begin position="223"/>
        <end position="249"/>
    </location>
</feature>
<sequence length="250" mass="29185">MESPYCLNCQEPIEKNYCSNCGQKTDTHRINFKHFIFHDILHGVWHFEKGIFFTVKEAFTRPGKAALDYISGKRIKYYNVFYLTVLLVGLNIFLANYYDHLELKYYPELHEIKLNKDLKSGDFLSDYAKILILSLIPLFALTSFILFRRKKLNLSEHFIVSGMTFLGVMLISTFSIFLSFLGFLEGFSTVAYVIDKITPIALLLYISFAYYNAFHLMYTKLNIILRVIAFDILLLLEIALFIIGTFFIFK</sequence>
<evidence type="ECO:0000313" key="3">
    <source>
        <dbReference type="Proteomes" id="UP000277579"/>
    </source>
</evidence>
<protein>
    <submittedName>
        <fullName evidence="2">Uncharacterized protein DUF3667</fullName>
    </submittedName>
</protein>